<name>A0A1G1XXM7_9BACT</name>
<dbReference type="STRING" id="1797532.A2729_05535"/>
<evidence type="ECO:0008006" key="3">
    <source>
        <dbReference type="Google" id="ProtNLM"/>
    </source>
</evidence>
<proteinExistence type="predicted"/>
<dbReference type="AlphaFoldDB" id="A0A1G1XXM7"/>
<evidence type="ECO:0000313" key="1">
    <source>
        <dbReference type="EMBL" id="OGY44855.1"/>
    </source>
</evidence>
<comment type="caution">
    <text evidence="1">The sequence shown here is derived from an EMBL/GenBank/DDBJ whole genome shotgun (WGS) entry which is preliminary data.</text>
</comment>
<gene>
    <name evidence="1" type="ORF">A2729_05535</name>
</gene>
<reference evidence="1 2" key="1">
    <citation type="journal article" date="2016" name="Nat. Commun.">
        <title>Thousands of microbial genomes shed light on interconnected biogeochemical processes in an aquifer system.</title>
        <authorList>
            <person name="Anantharaman K."/>
            <person name="Brown C.T."/>
            <person name="Hug L.A."/>
            <person name="Sharon I."/>
            <person name="Castelle C.J."/>
            <person name="Probst A.J."/>
            <person name="Thomas B.C."/>
            <person name="Singh A."/>
            <person name="Wilkins M.J."/>
            <person name="Karaoz U."/>
            <person name="Brodie E.L."/>
            <person name="Williams K.H."/>
            <person name="Hubbard S.S."/>
            <person name="Banfield J.F."/>
        </authorList>
    </citation>
    <scope>NUCLEOTIDE SEQUENCE [LARGE SCALE GENOMIC DNA]</scope>
</reference>
<protein>
    <recommendedName>
        <fullName evidence="3">Glycosyl transferase family 28 C-terminal domain-containing protein</fullName>
    </recommendedName>
</protein>
<organism evidence="1 2">
    <name type="scientific">Candidatus Buchananbacteria bacterium RIFCSPHIGHO2_01_FULL_39_14</name>
    <dbReference type="NCBI Taxonomy" id="1797532"/>
    <lineage>
        <taxon>Bacteria</taxon>
        <taxon>Candidatus Buchananiibacteriota</taxon>
    </lineage>
</organism>
<sequence length="449" mass="51660">MKPNHNHVKAWLISVDMGYGHQRAAFPLKFLAEKNQIISANNYPGISASDRKIWREAKKFYEFVSRFKKFPIIGPAVWELYDSLQEIPKFYPRRDLSKLSFQVKKIYELIEKKKWGKDLINKLAKKPLPLITTFFVPAFMAEVFNYPGEIYCLTTDADINRAWAPKNPTASRINYFAPNYRVVERLKLYGVQGKRIFLTGFPLPLENIGNLKLNLLNKDLVQRLVNLDPKKKYWSLYHGIIKKYLGISQLPKISNHLLTLTFAVGGAGAQKEIGAQALNSLRNEILTKKIRLVLVAGIHNSVSRYFRLAAKKAGLGHELERGVKIIFSNTRDDYFKKFNAALRQTDILWTKPSELSFYCALGIPIVMSPPIGSQEEFNRKWLRTIGAAVTQEDPRYVNQWLLDWINSGWFAEAAIQGYVEAPKLGTYNIDKIIGHKFRETKIPKMISQY</sequence>
<dbReference type="Proteomes" id="UP000178930">
    <property type="component" value="Unassembled WGS sequence"/>
</dbReference>
<evidence type="ECO:0000313" key="2">
    <source>
        <dbReference type="Proteomes" id="UP000178930"/>
    </source>
</evidence>
<accession>A0A1G1XXM7</accession>
<dbReference type="EMBL" id="MHIB01000011">
    <property type="protein sequence ID" value="OGY44855.1"/>
    <property type="molecule type" value="Genomic_DNA"/>
</dbReference>